<gene>
    <name evidence="1" type="ORF">KP77_07270</name>
</gene>
<reference evidence="1 2" key="1">
    <citation type="submission" date="2015-01" db="EMBL/GenBank/DDBJ databases">
        <title>Genome sequence of Jeotgalibacillus alimentarius.</title>
        <authorList>
            <person name="Goh K.M."/>
            <person name="Chan K.-G."/>
            <person name="Yaakop A.S."/>
            <person name="Ee R."/>
            <person name="Gan H.M."/>
            <person name="Chan C.S."/>
        </authorList>
    </citation>
    <scope>NUCLEOTIDE SEQUENCE [LARGE SCALE GENOMIC DNA]</scope>
    <source>
        <strain evidence="1 2">YKJ-13</strain>
    </source>
</reference>
<protein>
    <submittedName>
        <fullName evidence="1">Uncharacterized protein</fullName>
    </submittedName>
</protein>
<accession>A0A0C2RLS5</accession>
<dbReference type="Proteomes" id="UP000031950">
    <property type="component" value="Unassembled WGS sequence"/>
</dbReference>
<dbReference type="STRING" id="135826.KP77_07270"/>
<comment type="caution">
    <text evidence="1">The sequence shown here is derived from an EMBL/GenBank/DDBJ whole genome shotgun (WGS) entry which is preliminary data.</text>
</comment>
<evidence type="ECO:0000313" key="1">
    <source>
        <dbReference type="EMBL" id="KIL51215.1"/>
    </source>
</evidence>
<organism evidence="1 2">
    <name type="scientific">Jeotgalibacillus alimentarius</name>
    <dbReference type="NCBI Taxonomy" id="135826"/>
    <lineage>
        <taxon>Bacteria</taxon>
        <taxon>Bacillati</taxon>
        <taxon>Bacillota</taxon>
        <taxon>Bacilli</taxon>
        <taxon>Bacillales</taxon>
        <taxon>Caryophanaceae</taxon>
        <taxon>Jeotgalibacillus</taxon>
    </lineage>
</organism>
<proteinExistence type="predicted"/>
<sequence length="41" mass="4768">MFRKTRISEKRHIFDKFFEGIGSRRLNGRDLTTGLKLPGMG</sequence>
<dbReference type="AlphaFoldDB" id="A0A0C2RLS5"/>
<evidence type="ECO:0000313" key="2">
    <source>
        <dbReference type="Proteomes" id="UP000031950"/>
    </source>
</evidence>
<keyword evidence="2" id="KW-1185">Reference proteome</keyword>
<dbReference type="EMBL" id="JXRQ01000015">
    <property type="protein sequence ID" value="KIL51215.1"/>
    <property type="molecule type" value="Genomic_DNA"/>
</dbReference>
<name>A0A0C2RLS5_9BACL</name>